<sequence length="165" mass="16967">MTPMKPLLIALGALSLAACATTPVYGPAAREGAMGYTSQQIEAGRHRIAYTDQDPGKARNLALLRASEITLMEGRDWFEVTSEYLDAEANRSGGSSISIGGGTGSYGRSSSVGVGVGFGIPLGGGSSSGKATAVLEIVTGANPKPDKATVYDARSVDMNLRGQIQ</sequence>
<dbReference type="PROSITE" id="PS51257">
    <property type="entry name" value="PROKAR_LIPOPROTEIN"/>
    <property type="match status" value="1"/>
</dbReference>
<dbReference type="EMBL" id="ARYM01000001">
    <property type="protein sequence ID" value="KDA00506.1"/>
    <property type="molecule type" value="Genomic_DNA"/>
</dbReference>
<dbReference type="PATRIC" id="fig|1280954.3.peg.148"/>
<feature type="signal peptide" evidence="1">
    <location>
        <begin position="1"/>
        <end position="20"/>
    </location>
</feature>
<accession>A0A062VJ08</accession>
<dbReference type="NCBIfam" id="NF047637">
    <property type="entry name" value="lipo_CC0125"/>
    <property type="match status" value="1"/>
</dbReference>
<evidence type="ECO:0000313" key="3">
    <source>
        <dbReference type="Proteomes" id="UP000027100"/>
    </source>
</evidence>
<protein>
    <submittedName>
        <fullName evidence="2">Putative lipoprotein</fullName>
    </submittedName>
</protein>
<comment type="caution">
    <text evidence="2">The sequence shown here is derived from an EMBL/GenBank/DDBJ whole genome shotgun (WGS) entry which is preliminary data.</text>
</comment>
<name>A0A062VJ08_9PROT</name>
<keyword evidence="3" id="KW-1185">Reference proteome</keyword>
<evidence type="ECO:0000256" key="1">
    <source>
        <dbReference type="SAM" id="SignalP"/>
    </source>
</evidence>
<reference evidence="2 3" key="1">
    <citation type="journal article" date="2014" name="Antonie Van Leeuwenhoek">
        <title>Hyphomonas beringensis sp. nov. and Hyphomonas chukchiensis sp. nov., isolated from surface seawater of the Bering Sea and Chukchi Sea.</title>
        <authorList>
            <person name="Li C."/>
            <person name="Lai Q."/>
            <person name="Li G."/>
            <person name="Dong C."/>
            <person name="Wang J."/>
            <person name="Liao Y."/>
            <person name="Shao Z."/>
        </authorList>
    </citation>
    <scope>NUCLEOTIDE SEQUENCE [LARGE SCALE GENOMIC DNA]</scope>
    <source>
        <strain evidence="2 3">PS728</strain>
    </source>
</reference>
<evidence type="ECO:0000313" key="2">
    <source>
        <dbReference type="EMBL" id="KDA00506.1"/>
    </source>
</evidence>
<dbReference type="eggNOG" id="ENOG5032W22">
    <property type="taxonomic scope" value="Bacteria"/>
</dbReference>
<proteinExistence type="predicted"/>
<organism evidence="2 3">
    <name type="scientific">Hyphomonas polymorpha PS728</name>
    <dbReference type="NCBI Taxonomy" id="1280954"/>
    <lineage>
        <taxon>Bacteria</taxon>
        <taxon>Pseudomonadati</taxon>
        <taxon>Pseudomonadota</taxon>
        <taxon>Alphaproteobacteria</taxon>
        <taxon>Hyphomonadales</taxon>
        <taxon>Hyphomonadaceae</taxon>
        <taxon>Hyphomonas</taxon>
    </lineage>
</organism>
<dbReference type="Proteomes" id="UP000027100">
    <property type="component" value="Unassembled WGS sequence"/>
</dbReference>
<gene>
    <name evidence="2" type="ORF">HPO_00715</name>
</gene>
<dbReference type="STRING" id="1280954.HPO_00715"/>
<keyword evidence="1" id="KW-0732">Signal</keyword>
<feature type="chain" id="PRO_5001615277" evidence="1">
    <location>
        <begin position="21"/>
        <end position="165"/>
    </location>
</feature>
<dbReference type="AlphaFoldDB" id="A0A062VJ08"/>
<keyword evidence="2" id="KW-0449">Lipoprotein</keyword>